<evidence type="ECO:0000256" key="4">
    <source>
        <dbReference type="ARBA" id="ARBA00006484"/>
    </source>
</evidence>
<evidence type="ECO:0000256" key="8">
    <source>
        <dbReference type="ARBA" id="ARBA00022857"/>
    </source>
</evidence>
<dbReference type="InterPro" id="IPR036291">
    <property type="entry name" value="NAD(P)-bd_dom_sf"/>
</dbReference>
<evidence type="ECO:0000256" key="18">
    <source>
        <dbReference type="ARBA" id="ARBA00044737"/>
    </source>
</evidence>
<dbReference type="Gene3D" id="3.40.50.720">
    <property type="entry name" value="NAD(P)-binding Rossmann-like Domain"/>
    <property type="match status" value="1"/>
</dbReference>
<dbReference type="CDD" id="cd08939">
    <property type="entry name" value="KDSR-like_SDR_c"/>
    <property type="match status" value="1"/>
</dbReference>
<evidence type="ECO:0000256" key="16">
    <source>
        <dbReference type="ARBA" id="ARBA00029797"/>
    </source>
</evidence>
<dbReference type="OMA" id="PRQWGFF"/>
<evidence type="ECO:0000256" key="2">
    <source>
        <dbReference type="ARBA" id="ARBA00004760"/>
    </source>
</evidence>
<protein>
    <recommendedName>
        <fullName evidence="15">3-ketodihydrosphingosine reductase TSC10</fullName>
        <ecNumber evidence="14">1.1.1.102</ecNumber>
    </recommendedName>
    <alternativeName>
        <fullName evidence="17">3-dehydrosphinganine reductase</fullName>
    </alternativeName>
    <alternativeName>
        <fullName evidence="16">KDS reductase</fullName>
    </alternativeName>
</protein>
<evidence type="ECO:0000256" key="19">
    <source>
        <dbReference type="ARBA" id="ARBA00048930"/>
    </source>
</evidence>
<dbReference type="EC" id="1.1.1.102" evidence="14"/>
<dbReference type="GO" id="GO:0000166">
    <property type="term" value="F:nucleotide binding"/>
    <property type="evidence" value="ECO:0007669"/>
    <property type="project" value="UniProtKB-KW"/>
</dbReference>
<dbReference type="HOGENOM" id="CLU_010194_3_0_1"/>
<dbReference type="InterPro" id="IPR045022">
    <property type="entry name" value="KDSR-like"/>
</dbReference>
<comment type="function">
    <text evidence="18">Catalyzes the reduction of 3'-oxosphinganine (3-ketodihydrosphingosine/KDS) to sphinganine (dihydrosphingosine/DHS), the second step of de novo sphingolipid biosynthesis.</text>
</comment>
<keyword evidence="12" id="KW-0443">Lipid metabolism</keyword>
<evidence type="ECO:0000256" key="7">
    <source>
        <dbReference type="ARBA" id="ARBA00022824"/>
    </source>
</evidence>
<dbReference type="Proteomes" id="UP000000689">
    <property type="component" value="Chromosome 2"/>
</dbReference>
<comment type="pathway">
    <text evidence="2">Lipid metabolism; sphingolipid metabolism.</text>
</comment>
<keyword evidence="13 20" id="KW-0472">Membrane</keyword>
<evidence type="ECO:0000313" key="21">
    <source>
        <dbReference type="EMBL" id="CCD23513.1"/>
    </source>
</evidence>
<evidence type="ECO:0000256" key="10">
    <source>
        <dbReference type="ARBA" id="ARBA00022989"/>
    </source>
</evidence>
<keyword evidence="10 20" id="KW-1133">Transmembrane helix</keyword>
<comment type="subcellular location">
    <subcellularLocation>
        <location evidence="1">Endoplasmic reticulum membrane</location>
    </subcellularLocation>
</comment>
<dbReference type="RefSeq" id="XP_003668756.1">
    <property type="nucleotide sequence ID" value="XM_003668708.1"/>
</dbReference>
<dbReference type="eggNOG" id="KOG1210">
    <property type="taxonomic scope" value="Eukaryota"/>
</dbReference>
<dbReference type="SUPFAM" id="SSF51735">
    <property type="entry name" value="NAD(P)-binding Rossmann-fold domains"/>
    <property type="match status" value="1"/>
</dbReference>
<evidence type="ECO:0000256" key="14">
    <source>
        <dbReference type="ARBA" id="ARBA00026112"/>
    </source>
</evidence>
<dbReference type="PANTHER" id="PTHR43550:SF3">
    <property type="entry name" value="3-KETODIHYDROSPHINGOSINE REDUCTASE"/>
    <property type="match status" value="1"/>
</dbReference>
<dbReference type="GO" id="GO:0005789">
    <property type="term" value="C:endoplasmic reticulum membrane"/>
    <property type="evidence" value="ECO:0007669"/>
    <property type="project" value="UniProtKB-SubCell"/>
</dbReference>
<dbReference type="GO" id="GO:0006666">
    <property type="term" value="P:3-keto-sphinganine metabolic process"/>
    <property type="evidence" value="ECO:0007669"/>
    <property type="project" value="EnsemblFungi"/>
</dbReference>
<comment type="pathway">
    <text evidence="3">Sphingolipid metabolism.</text>
</comment>
<dbReference type="UniPathway" id="UPA00222"/>
<proteinExistence type="inferred from homology"/>
<evidence type="ECO:0000256" key="13">
    <source>
        <dbReference type="ARBA" id="ARBA00023136"/>
    </source>
</evidence>
<dbReference type="OrthoDB" id="10267115at2759"/>
<evidence type="ECO:0000313" key="22">
    <source>
        <dbReference type="Proteomes" id="UP000000689"/>
    </source>
</evidence>
<dbReference type="AlphaFoldDB" id="G0W6V2"/>
<dbReference type="STRING" id="1071378.G0W6V2"/>
<reference evidence="21 22" key="1">
    <citation type="journal article" date="2011" name="Proc. Natl. Acad. Sci. U.S.A.">
        <title>Evolutionary erosion of yeast sex chromosomes by mating-type switching accidents.</title>
        <authorList>
            <person name="Gordon J.L."/>
            <person name="Armisen D."/>
            <person name="Proux-Wera E."/>
            <person name="Oheigeartaigh S.S."/>
            <person name="Byrne K.P."/>
            <person name="Wolfe K.H."/>
        </authorList>
    </citation>
    <scope>NUCLEOTIDE SEQUENCE [LARGE SCALE GENOMIC DNA]</scope>
    <source>
        <strain evidence="22">ATCC 10597 / BCRC 20456 / CBS 421 / NBRC 0211 / NRRL Y-12639</strain>
    </source>
</reference>
<keyword evidence="9" id="KW-0746">Sphingolipid metabolism</keyword>
<dbReference type="PANTHER" id="PTHR43550">
    <property type="entry name" value="3-KETODIHYDROSPHINGOSINE REDUCTASE"/>
    <property type="match status" value="1"/>
</dbReference>
<dbReference type="GeneID" id="11498137"/>
<dbReference type="EMBL" id="HE580268">
    <property type="protein sequence ID" value="CCD23513.1"/>
    <property type="molecule type" value="Genomic_DNA"/>
</dbReference>
<evidence type="ECO:0000256" key="3">
    <source>
        <dbReference type="ARBA" id="ARBA00004991"/>
    </source>
</evidence>
<evidence type="ECO:0000256" key="20">
    <source>
        <dbReference type="SAM" id="Phobius"/>
    </source>
</evidence>
<comment type="similarity">
    <text evidence="4">Belongs to the short-chain dehydrogenases/reductases (SDR) family.</text>
</comment>
<feature type="transmembrane region" description="Helical" evidence="20">
    <location>
        <begin position="279"/>
        <end position="302"/>
    </location>
</feature>
<evidence type="ECO:0000256" key="12">
    <source>
        <dbReference type="ARBA" id="ARBA00023098"/>
    </source>
</evidence>
<evidence type="ECO:0000256" key="17">
    <source>
        <dbReference type="ARBA" id="ARBA00032891"/>
    </source>
</evidence>
<evidence type="ECO:0000256" key="1">
    <source>
        <dbReference type="ARBA" id="ARBA00004586"/>
    </source>
</evidence>
<evidence type="ECO:0000256" key="9">
    <source>
        <dbReference type="ARBA" id="ARBA00022919"/>
    </source>
</evidence>
<dbReference type="KEGG" id="ndi:NDAI_0B04790"/>
<dbReference type="FunFam" id="3.40.50.720:FF:000578">
    <property type="entry name" value="3-ketodihydrosphingosine reductase"/>
    <property type="match status" value="1"/>
</dbReference>
<evidence type="ECO:0000256" key="5">
    <source>
        <dbReference type="ARBA" id="ARBA00022692"/>
    </source>
</evidence>
<gene>
    <name evidence="21" type="primary">NDAI0B04790</name>
    <name evidence="21" type="ordered locus">NDAI_0B04790</name>
</gene>
<accession>G0W6V2</accession>
<dbReference type="GO" id="GO:0005811">
    <property type="term" value="C:lipid droplet"/>
    <property type="evidence" value="ECO:0007669"/>
    <property type="project" value="EnsemblFungi"/>
</dbReference>
<dbReference type="Pfam" id="PF00106">
    <property type="entry name" value="adh_short"/>
    <property type="match status" value="2"/>
</dbReference>
<keyword evidence="8" id="KW-0521">NADP</keyword>
<organism evidence="21 22">
    <name type="scientific">Naumovozyma dairenensis (strain ATCC 10597 / BCRC 20456 / CBS 421 / NBRC 0211 / NRRL Y-12639)</name>
    <name type="common">Saccharomyces dairenensis</name>
    <dbReference type="NCBI Taxonomy" id="1071378"/>
    <lineage>
        <taxon>Eukaryota</taxon>
        <taxon>Fungi</taxon>
        <taxon>Dikarya</taxon>
        <taxon>Ascomycota</taxon>
        <taxon>Saccharomycotina</taxon>
        <taxon>Saccharomycetes</taxon>
        <taxon>Saccharomycetales</taxon>
        <taxon>Saccharomycetaceae</taxon>
        <taxon>Naumovozyma</taxon>
    </lineage>
</organism>
<dbReference type="InterPro" id="IPR002347">
    <property type="entry name" value="SDR_fam"/>
</dbReference>
<name>G0W6V2_NAUDC</name>
<comment type="catalytic activity">
    <reaction evidence="19">
        <text>sphinganine + NADP(+) = 3-oxosphinganine + NADPH + H(+)</text>
        <dbReference type="Rhea" id="RHEA:22640"/>
        <dbReference type="ChEBI" id="CHEBI:15378"/>
        <dbReference type="ChEBI" id="CHEBI:57783"/>
        <dbReference type="ChEBI" id="CHEBI:57817"/>
        <dbReference type="ChEBI" id="CHEBI:58299"/>
        <dbReference type="ChEBI" id="CHEBI:58349"/>
        <dbReference type="EC" id="1.1.1.102"/>
    </reaction>
    <physiologicalReaction direction="right-to-left" evidence="19">
        <dbReference type="Rhea" id="RHEA:22642"/>
    </physiologicalReaction>
</comment>
<dbReference type="PRINTS" id="PR00081">
    <property type="entry name" value="GDHRDH"/>
</dbReference>
<dbReference type="GO" id="GO:0030148">
    <property type="term" value="P:sphingolipid biosynthetic process"/>
    <property type="evidence" value="ECO:0007669"/>
    <property type="project" value="EnsemblFungi"/>
</dbReference>
<evidence type="ECO:0000256" key="15">
    <source>
        <dbReference type="ARBA" id="ARBA00026241"/>
    </source>
</evidence>
<keyword evidence="5 20" id="KW-0812">Transmembrane</keyword>
<sequence>MPFTLENQIVLITGGSQGLGTQFARKYFKETKNTKIIIVSRSESKLQTAIRSITSSSLEENIENYNLSNYSSGKKVNANKRLLYSPCDLSDYNSVSALLDILLAQDLSPTQIYLCAGGSIPKLFKDLTSKELEMGVQMNYLTSLYLSHKIAQLQLQSHLIFFSSVTAFFPFIGYSQYAPLKVSMKSLVSILRQELLGTNRISCVYPGNFQSEGFELEELTKPEITREIEGPSSPIPVDRCCDIIVKQLQYGYDDITTDLIGWLLMSLDMGLNKHNNNSIAWMVQLIVGALVNLIVVPFYMAFCKFQIKNWFKKEQAKKDLDNKKKEQ</sequence>
<evidence type="ECO:0000256" key="11">
    <source>
        <dbReference type="ARBA" id="ARBA00023002"/>
    </source>
</evidence>
<evidence type="ECO:0000256" key="6">
    <source>
        <dbReference type="ARBA" id="ARBA00022741"/>
    </source>
</evidence>
<keyword evidence="7" id="KW-0256">Endoplasmic reticulum</keyword>
<keyword evidence="6" id="KW-0547">Nucleotide-binding</keyword>
<keyword evidence="22" id="KW-1185">Reference proteome</keyword>
<dbReference type="GO" id="GO:0047560">
    <property type="term" value="F:3-dehydrosphinganine reductase activity"/>
    <property type="evidence" value="ECO:0007669"/>
    <property type="project" value="UniProtKB-EC"/>
</dbReference>
<keyword evidence="11" id="KW-0560">Oxidoreductase</keyword>